<proteinExistence type="predicted"/>
<organism evidence="2 3">
    <name type="scientific">Chaetoceros tenuissimus</name>
    <dbReference type="NCBI Taxonomy" id="426638"/>
    <lineage>
        <taxon>Eukaryota</taxon>
        <taxon>Sar</taxon>
        <taxon>Stramenopiles</taxon>
        <taxon>Ochrophyta</taxon>
        <taxon>Bacillariophyta</taxon>
        <taxon>Coscinodiscophyceae</taxon>
        <taxon>Chaetocerotophycidae</taxon>
        <taxon>Chaetocerotales</taxon>
        <taxon>Chaetocerotaceae</taxon>
        <taxon>Chaetoceros</taxon>
    </lineage>
</organism>
<dbReference type="EMBL" id="BLLK01000052">
    <property type="protein sequence ID" value="GFH56543.1"/>
    <property type="molecule type" value="Genomic_DNA"/>
</dbReference>
<dbReference type="InterPro" id="IPR051044">
    <property type="entry name" value="MAG_DAG_Lipase"/>
</dbReference>
<evidence type="ECO:0000313" key="3">
    <source>
        <dbReference type="Proteomes" id="UP001054902"/>
    </source>
</evidence>
<dbReference type="Gene3D" id="3.40.50.1820">
    <property type="entry name" value="alpha/beta hydrolase"/>
    <property type="match status" value="1"/>
</dbReference>
<dbReference type="AlphaFoldDB" id="A0AAD3D2G8"/>
<reference evidence="2 3" key="1">
    <citation type="journal article" date="2021" name="Sci. Rep.">
        <title>The genome of the diatom Chaetoceros tenuissimus carries an ancient integrated fragment of an extant virus.</title>
        <authorList>
            <person name="Hongo Y."/>
            <person name="Kimura K."/>
            <person name="Takaki Y."/>
            <person name="Yoshida Y."/>
            <person name="Baba S."/>
            <person name="Kobayashi G."/>
            <person name="Nagasaki K."/>
            <person name="Hano T."/>
            <person name="Tomaru Y."/>
        </authorList>
    </citation>
    <scope>NUCLEOTIDE SEQUENCE [LARGE SCALE GENOMIC DNA]</scope>
    <source>
        <strain evidence="2 3">NIES-3715</strain>
    </source>
</reference>
<dbReference type="Proteomes" id="UP001054902">
    <property type="component" value="Unassembled WGS sequence"/>
</dbReference>
<dbReference type="InterPro" id="IPR029058">
    <property type="entry name" value="AB_hydrolase_fold"/>
</dbReference>
<accession>A0AAD3D2G8</accession>
<dbReference type="InterPro" id="IPR022742">
    <property type="entry name" value="Hydrolase_4"/>
</dbReference>
<keyword evidence="3" id="KW-1185">Reference proteome</keyword>
<evidence type="ECO:0000313" key="2">
    <source>
        <dbReference type="EMBL" id="GFH56543.1"/>
    </source>
</evidence>
<dbReference type="SUPFAM" id="SSF53474">
    <property type="entry name" value="alpha/beta-Hydrolases"/>
    <property type="match status" value="1"/>
</dbReference>
<name>A0AAD3D2G8_9STRA</name>
<feature type="domain" description="Serine aminopeptidase S33" evidence="1">
    <location>
        <begin position="113"/>
        <end position="243"/>
    </location>
</feature>
<protein>
    <recommendedName>
        <fullName evidence="1">Serine aminopeptidase S33 domain-containing protein</fullName>
    </recommendedName>
</protein>
<evidence type="ECO:0000259" key="1">
    <source>
        <dbReference type="Pfam" id="PF12146"/>
    </source>
</evidence>
<comment type="caution">
    <text evidence="2">The sequence shown here is derived from an EMBL/GenBank/DDBJ whole genome shotgun (WGS) entry which is preliminary data.</text>
</comment>
<sequence length="412" mass="46715">MNSLLQSDKSNLVTVALASLALVIGVEAALEMILSKAERRLGFFTSGVKTTKSMHLKKDSVLEIVPADKIYKENQLDILQKCLNDGGPHGRFLNERHGYTHFTIDSVENGPSRKGLIVICHGLGENTNDIQDYAQALVQNGYAVLRYDYYGHGYSCADRDYLSLTYDVDTLIDQLEDVLTFVFDETKEKLVAIGGLSTGGLLSIKAKERWLENPSDPRFEVEKIILMTPAIFANKPFLAKIADFFPRSFLFMLQHSKTMQYIAGNTFITALKDAYGYDLDTHQSVDASEQAKEVHLAERLLGRVKGIKGNENFLMSILNISSYALNHKLMKSHFESFGNLLRNDDQLEVLYLWGTLDSSVPFEKFHQNIHDLDHEYSKRLTFCPLQHLGHKLFQEDRKEQTMTDRVIAFMAK</sequence>
<dbReference type="Pfam" id="PF12146">
    <property type="entry name" value="Hydrolase_4"/>
    <property type="match status" value="1"/>
</dbReference>
<dbReference type="PANTHER" id="PTHR11614">
    <property type="entry name" value="PHOSPHOLIPASE-RELATED"/>
    <property type="match status" value="1"/>
</dbReference>
<gene>
    <name evidence="2" type="ORF">CTEN210_13019</name>
</gene>